<accession>A0ABW4E4L9</accession>
<comment type="caution">
    <text evidence="1">The sequence shown here is derived from an EMBL/GenBank/DDBJ whole genome shotgun (WGS) entry which is preliminary data.</text>
</comment>
<sequence length="153" mass="17430">MSARIDLTGQHFARLQVLHAQGRGKNGNVLWLCRCRCGNIVLVDGYRLRTGETKSCGCLRKEASRQRIFAQPQTVLMMQAPTKVAIRRDLPQRRSRRNRSGVTGVSWDAQSQRWLARLMVAGKLVLNHGYVRFADAKKARQDAERQYGVAPRR</sequence>
<keyword evidence="2" id="KW-1185">Reference proteome</keyword>
<gene>
    <name evidence="1" type="ORF">ACFQ5J_01570</name>
</gene>
<name>A0ABW4E4L9_9LACO</name>
<evidence type="ECO:0000313" key="2">
    <source>
        <dbReference type="Proteomes" id="UP001597252"/>
    </source>
</evidence>
<evidence type="ECO:0000313" key="1">
    <source>
        <dbReference type="EMBL" id="MFD1483938.1"/>
    </source>
</evidence>
<organism evidence="1 2">
    <name type="scientific">Lacticaseibacillus baoqingensis</name>
    <dbReference type="NCBI Taxonomy" id="2486013"/>
    <lineage>
        <taxon>Bacteria</taxon>
        <taxon>Bacillati</taxon>
        <taxon>Bacillota</taxon>
        <taxon>Bacilli</taxon>
        <taxon>Lactobacillales</taxon>
        <taxon>Lactobacillaceae</taxon>
        <taxon>Lacticaseibacillus</taxon>
    </lineage>
</organism>
<reference evidence="2" key="1">
    <citation type="journal article" date="2019" name="Int. J. Syst. Evol. Microbiol.">
        <title>The Global Catalogue of Microorganisms (GCM) 10K type strain sequencing project: providing services to taxonomists for standard genome sequencing and annotation.</title>
        <authorList>
            <consortium name="The Broad Institute Genomics Platform"/>
            <consortium name="The Broad Institute Genome Sequencing Center for Infectious Disease"/>
            <person name="Wu L."/>
            <person name="Ma J."/>
        </authorList>
    </citation>
    <scope>NUCLEOTIDE SEQUENCE [LARGE SCALE GENOMIC DNA]</scope>
    <source>
        <strain evidence="2">CCM 8903</strain>
    </source>
</reference>
<proteinExistence type="predicted"/>
<dbReference type="Proteomes" id="UP001597252">
    <property type="component" value="Unassembled WGS sequence"/>
</dbReference>
<dbReference type="Gene3D" id="1.20.5.2050">
    <property type="match status" value="1"/>
</dbReference>
<dbReference type="EMBL" id="JBHTON010000003">
    <property type="protein sequence ID" value="MFD1483938.1"/>
    <property type="molecule type" value="Genomic_DNA"/>
</dbReference>
<protein>
    <submittedName>
        <fullName evidence="1">Alcohol dehydrogenase</fullName>
    </submittedName>
</protein>
<dbReference type="RefSeq" id="WP_125749056.1">
    <property type="nucleotide sequence ID" value="NZ_JBHTON010000003.1"/>
</dbReference>